<accession>A0A0H1RFT7</accession>
<sequence>MEFIMAERKAPHSLKDQDADQIRNEQRGGIDSPIDPNRDGGPEGNATLRRVWSEPGGEAHNYRQGQTGQTSKAGMDGHDELTAAETPETTKRLSDATLSPDDKDATGEAIDRATAVNGKDQG</sequence>
<feature type="compositionally biased region" description="Basic and acidic residues" evidence="1">
    <location>
        <begin position="1"/>
        <end position="28"/>
    </location>
</feature>
<dbReference type="Proteomes" id="UP000035489">
    <property type="component" value="Unassembled WGS sequence"/>
</dbReference>
<evidence type="ECO:0000313" key="2">
    <source>
        <dbReference type="EMBL" id="KLK94073.1"/>
    </source>
</evidence>
<feature type="region of interest" description="Disordered" evidence="1">
    <location>
        <begin position="1"/>
        <end position="122"/>
    </location>
</feature>
<protein>
    <submittedName>
        <fullName evidence="2">Uncharacterized protein</fullName>
    </submittedName>
</protein>
<reference evidence="2 3" key="1">
    <citation type="submission" date="2015-05" db="EMBL/GenBank/DDBJ databases">
        <title>Draft genome sequence of Microvirga vignae strain BR3299, a novel nitrogen fixing bacteria isolated from Brazil semi-aired region.</title>
        <authorList>
            <person name="Zilli J.E."/>
            <person name="Passos S.R."/>
            <person name="Leite J."/>
            <person name="Baldani J.I."/>
            <person name="Xavier G.R."/>
            <person name="Rumjaneck N.G."/>
            <person name="Simoes-Araujo J.L."/>
        </authorList>
    </citation>
    <scope>NUCLEOTIDE SEQUENCE [LARGE SCALE GENOMIC DNA]</scope>
    <source>
        <strain evidence="2 3">BR3299</strain>
    </source>
</reference>
<keyword evidence="3" id="KW-1185">Reference proteome</keyword>
<proteinExistence type="predicted"/>
<dbReference type="EMBL" id="LCYG01000016">
    <property type="protein sequence ID" value="KLK94073.1"/>
    <property type="molecule type" value="Genomic_DNA"/>
</dbReference>
<dbReference type="AlphaFoldDB" id="A0A0H1RFT7"/>
<evidence type="ECO:0000313" key="3">
    <source>
        <dbReference type="Proteomes" id="UP000035489"/>
    </source>
</evidence>
<dbReference type="PATRIC" id="fig|1225564.3.peg.1748"/>
<feature type="compositionally biased region" description="Polar residues" evidence="1">
    <location>
        <begin position="63"/>
        <end position="72"/>
    </location>
</feature>
<name>A0A0H1RFT7_9HYPH</name>
<dbReference type="STRING" id="1225564.AA309_06370"/>
<evidence type="ECO:0000256" key="1">
    <source>
        <dbReference type="SAM" id="MobiDB-lite"/>
    </source>
</evidence>
<feature type="compositionally biased region" description="Basic and acidic residues" evidence="1">
    <location>
        <begin position="88"/>
        <end position="111"/>
    </location>
</feature>
<comment type="caution">
    <text evidence="2">The sequence shown here is derived from an EMBL/GenBank/DDBJ whole genome shotgun (WGS) entry which is preliminary data.</text>
</comment>
<gene>
    <name evidence="2" type="ORF">AA309_06370</name>
</gene>
<organism evidence="2 3">
    <name type="scientific">Microvirga vignae</name>
    <dbReference type="NCBI Taxonomy" id="1225564"/>
    <lineage>
        <taxon>Bacteria</taxon>
        <taxon>Pseudomonadati</taxon>
        <taxon>Pseudomonadota</taxon>
        <taxon>Alphaproteobacteria</taxon>
        <taxon>Hyphomicrobiales</taxon>
        <taxon>Methylobacteriaceae</taxon>
        <taxon>Microvirga</taxon>
    </lineage>
</organism>